<comment type="subcellular location">
    <subcellularLocation>
        <location evidence="1">Cytoplasm</location>
        <location evidence="1">Cytoskeleton</location>
        <location evidence="1">Flagellum axoneme</location>
    </subcellularLocation>
</comment>
<dbReference type="PANTHER" id="PTHR45870">
    <property type="entry name" value="TUBULIN MONOGLYCYLASE TTLL3"/>
    <property type="match status" value="1"/>
</dbReference>
<dbReference type="Proteomes" id="UP000051836">
    <property type="component" value="Unassembled WGS sequence"/>
</dbReference>
<dbReference type="PANTHER" id="PTHR45870:SF2">
    <property type="entry name" value="TUBULIN MONOGLYCYLASE TTLL3"/>
    <property type="match status" value="1"/>
</dbReference>
<keyword evidence="3" id="KW-0436">Ligase</keyword>
<dbReference type="InterPro" id="IPR051437">
    <property type="entry name" value="TTLL_monoglycylase"/>
</dbReference>
<dbReference type="AlphaFoldDB" id="A0A0Q3PLR9"/>
<evidence type="ECO:0000256" key="2">
    <source>
        <dbReference type="ARBA" id="ARBA00022490"/>
    </source>
</evidence>
<feature type="compositionally biased region" description="Acidic residues" evidence="7">
    <location>
        <begin position="13"/>
        <end position="43"/>
    </location>
</feature>
<feature type="region of interest" description="Disordered" evidence="7">
    <location>
        <begin position="368"/>
        <end position="392"/>
    </location>
</feature>
<comment type="caution">
    <text evidence="8">The sequence shown here is derived from an EMBL/GenBank/DDBJ whole genome shotgun (WGS) entry which is preliminary data.</text>
</comment>
<name>A0A0Q3PLR9_AMAAE</name>
<evidence type="ECO:0000256" key="3">
    <source>
        <dbReference type="ARBA" id="ARBA00022598"/>
    </source>
</evidence>
<sequence length="392" mass="44475">MGTHSGQQQETQELLEEDEEDEEDDVEITEPPEEEKEEEEEAHWYEEDTDGIYDMMSSVVQDQMPTLIWTNQYNAVNYRQLQRDQMVNHFTCIRDFTTKPGDTRNVLLGMNTGGGIACSKWVEEVLVVAGKCVAPSVQLCCNSYMHFCSQPFYLHSLHCSSRHLCNDTNQKWWRLAVGWHSKLSHDLIWSSQQFKLYLQQAGHAEAWEKMTIPGTKEVAIVPLPPYLGLKLVVEGYLLIKLHLQEQQPEPRLLTFQPLVHLVVLKSIVVPKSPVMPKPPVVVPRPLMDTKPSPLLPWLQQELGQLLGNAQEAAAAQSFIISSLRYFGLDAGALIQLLQGSLGRHTRSFVQQLIDNVVNRCSGEARRRLGLEDTRATRRREDRPTVGPSPTAS</sequence>
<dbReference type="Pfam" id="PF03133">
    <property type="entry name" value="TTL"/>
    <property type="match status" value="1"/>
</dbReference>
<evidence type="ECO:0000313" key="9">
    <source>
        <dbReference type="Proteomes" id="UP000051836"/>
    </source>
</evidence>
<evidence type="ECO:0000256" key="5">
    <source>
        <dbReference type="ARBA" id="ARBA00022840"/>
    </source>
</evidence>
<dbReference type="GO" id="GO:0015630">
    <property type="term" value="C:microtubule cytoskeleton"/>
    <property type="evidence" value="ECO:0007669"/>
    <property type="project" value="TreeGrafter"/>
</dbReference>
<evidence type="ECO:0000256" key="6">
    <source>
        <dbReference type="ARBA" id="ARBA00048944"/>
    </source>
</evidence>
<dbReference type="GO" id="GO:0060271">
    <property type="term" value="P:cilium assembly"/>
    <property type="evidence" value="ECO:0007669"/>
    <property type="project" value="TreeGrafter"/>
</dbReference>
<protein>
    <submittedName>
        <fullName evidence="8">Uncharacterized protein</fullName>
    </submittedName>
</protein>
<gene>
    <name evidence="8" type="ORF">AAES_75727</name>
</gene>
<feature type="region of interest" description="Disordered" evidence="7">
    <location>
        <begin position="1"/>
        <end position="43"/>
    </location>
</feature>
<dbReference type="Gene3D" id="3.30.470.20">
    <property type="entry name" value="ATP-grasp fold, B domain"/>
    <property type="match status" value="1"/>
</dbReference>
<evidence type="ECO:0000256" key="1">
    <source>
        <dbReference type="ARBA" id="ARBA00004611"/>
    </source>
</evidence>
<dbReference type="STRING" id="12930.A0A0Q3PLR9"/>
<keyword evidence="2" id="KW-0963">Cytoplasm</keyword>
<evidence type="ECO:0000313" key="8">
    <source>
        <dbReference type="EMBL" id="KQK81979.1"/>
    </source>
</evidence>
<keyword evidence="9" id="KW-1185">Reference proteome</keyword>
<dbReference type="OrthoDB" id="21204at2759"/>
<dbReference type="GO" id="GO:0005524">
    <property type="term" value="F:ATP binding"/>
    <property type="evidence" value="ECO:0007669"/>
    <property type="project" value="UniProtKB-KW"/>
</dbReference>
<evidence type="ECO:0000256" key="7">
    <source>
        <dbReference type="SAM" id="MobiDB-lite"/>
    </source>
</evidence>
<dbReference type="InterPro" id="IPR004344">
    <property type="entry name" value="TTL/TTLL_fam"/>
</dbReference>
<dbReference type="EMBL" id="LMAW01002102">
    <property type="protein sequence ID" value="KQK81979.1"/>
    <property type="molecule type" value="Genomic_DNA"/>
</dbReference>
<keyword evidence="4" id="KW-0547">Nucleotide-binding</keyword>
<feature type="compositionally biased region" description="Basic and acidic residues" evidence="7">
    <location>
        <begin position="368"/>
        <end position="383"/>
    </location>
</feature>
<proteinExistence type="predicted"/>
<dbReference type="GO" id="GO:0005930">
    <property type="term" value="C:axoneme"/>
    <property type="evidence" value="ECO:0007669"/>
    <property type="project" value="TreeGrafter"/>
</dbReference>
<organism evidence="8 9">
    <name type="scientific">Amazona aestiva</name>
    <name type="common">Blue-fronted Amazon parrot</name>
    <dbReference type="NCBI Taxonomy" id="12930"/>
    <lineage>
        <taxon>Eukaryota</taxon>
        <taxon>Metazoa</taxon>
        <taxon>Chordata</taxon>
        <taxon>Craniata</taxon>
        <taxon>Vertebrata</taxon>
        <taxon>Euteleostomi</taxon>
        <taxon>Archelosauria</taxon>
        <taxon>Archosauria</taxon>
        <taxon>Dinosauria</taxon>
        <taxon>Saurischia</taxon>
        <taxon>Theropoda</taxon>
        <taxon>Coelurosauria</taxon>
        <taxon>Aves</taxon>
        <taxon>Neognathae</taxon>
        <taxon>Neoaves</taxon>
        <taxon>Telluraves</taxon>
        <taxon>Australaves</taxon>
        <taxon>Psittaciformes</taxon>
        <taxon>Psittacidae</taxon>
        <taxon>Amazona</taxon>
    </lineage>
</organism>
<comment type="catalytic activity">
    <reaction evidence="6">
        <text>L-glutamyl-[protein] + glycine + ATP = glycyl-L-glutamyl-[protein] + ADP + phosphate + H(+)</text>
        <dbReference type="Rhea" id="RHEA:67180"/>
        <dbReference type="Rhea" id="RHEA-COMP:10208"/>
        <dbReference type="Rhea" id="RHEA-COMP:17207"/>
        <dbReference type="ChEBI" id="CHEBI:15378"/>
        <dbReference type="ChEBI" id="CHEBI:29973"/>
        <dbReference type="ChEBI" id="CHEBI:30616"/>
        <dbReference type="ChEBI" id="CHEBI:43474"/>
        <dbReference type="ChEBI" id="CHEBI:57305"/>
        <dbReference type="ChEBI" id="CHEBI:167890"/>
        <dbReference type="ChEBI" id="CHEBI:456216"/>
    </reaction>
    <physiologicalReaction direction="left-to-right" evidence="6">
        <dbReference type="Rhea" id="RHEA:67181"/>
    </physiologicalReaction>
</comment>
<evidence type="ECO:0000256" key="4">
    <source>
        <dbReference type="ARBA" id="ARBA00022741"/>
    </source>
</evidence>
<reference evidence="8 9" key="1">
    <citation type="submission" date="2015-10" db="EMBL/GenBank/DDBJ databases">
        <authorList>
            <person name="Gilbert D.G."/>
        </authorList>
    </citation>
    <scope>NUCLEOTIDE SEQUENCE [LARGE SCALE GENOMIC DNA]</scope>
    <source>
        <strain evidence="8">FVVF132</strain>
    </source>
</reference>
<dbReference type="GO" id="GO:0003341">
    <property type="term" value="P:cilium movement"/>
    <property type="evidence" value="ECO:0007669"/>
    <property type="project" value="TreeGrafter"/>
</dbReference>
<keyword evidence="5" id="KW-0067">ATP-binding</keyword>
<accession>A0A0Q3PLR9</accession>
<dbReference type="GO" id="GO:0070736">
    <property type="term" value="F:protein-glycine ligase activity, initiating"/>
    <property type="evidence" value="ECO:0007669"/>
    <property type="project" value="TreeGrafter"/>
</dbReference>